<evidence type="ECO:0000313" key="1">
    <source>
        <dbReference type="EMBL" id="KAJ7521547.1"/>
    </source>
</evidence>
<accession>A0ACC2AVI9</accession>
<sequence length="617" mass="68732">MKKDGNDIGSAGGAAMALVINTVSSPFSSELAKIQSNNPTQIAFFKGHLTYYTSSEASIRQWTSERCRYGASRAVARPRVHFIINELFPWMETRLANKRAIQIITKASSGEAVGEASAVRKPNLNEYMVTLEKPIGIRFVQTLDGQIYVQALAKRGNAANSGMILVGDILKKASAESGDALLDVDDLSQTMHAIKSRSGPVRLILERSSHPISLRSLTISTNKEMMYNPDKGFGNPSAGQDELDSNFSSRPEYAVKGERETTELPSKIIAMHSDEQPGVEVEWTHGNFSLQEYSSAMSRAANDLCYNHRLGMNFTKITEHVYVGSCLQDKADLDKLQNRGVAAILNLQTPSEQANWEIDGKSIDSAAKEKGLLIVSCPIRDVDTVDLRRKLPFAVGILYRLLRKGYRVYVTCTTGLDRAPACVIAYLHWLQDVTFEEAVDFITNMHPCGPDRPALVWATWDLIAMAEKGNHKGPPTHAVQFVWNHGCKEGEDVLLVGDFKGGWDEPIRATHVSAQKYIVDLRLPQGKYHYKFIVGGHWQHSKSLPTEVDKWGNINNVIKIDDVASTRFDTPFRHPTKEPTNIRVIERPLTEDERFTLAFAARRIAFGICPIRFTAKL</sequence>
<protein>
    <submittedName>
        <fullName evidence="1">Uncharacterized protein</fullName>
    </submittedName>
</protein>
<proteinExistence type="predicted"/>
<keyword evidence="2" id="KW-1185">Reference proteome</keyword>
<reference evidence="2" key="1">
    <citation type="journal article" date="2024" name="Proc. Natl. Acad. Sci. U.S.A.">
        <title>Extraordinary preservation of gene collinearity over three hundred million years revealed in homosporous lycophytes.</title>
        <authorList>
            <person name="Li C."/>
            <person name="Wickell D."/>
            <person name="Kuo L.Y."/>
            <person name="Chen X."/>
            <person name="Nie B."/>
            <person name="Liao X."/>
            <person name="Peng D."/>
            <person name="Ji J."/>
            <person name="Jenkins J."/>
            <person name="Williams M."/>
            <person name="Shu S."/>
            <person name="Plott C."/>
            <person name="Barry K."/>
            <person name="Rajasekar S."/>
            <person name="Grimwood J."/>
            <person name="Han X."/>
            <person name="Sun S."/>
            <person name="Hou Z."/>
            <person name="He W."/>
            <person name="Dai G."/>
            <person name="Sun C."/>
            <person name="Schmutz J."/>
            <person name="Leebens-Mack J.H."/>
            <person name="Li F.W."/>
            <person name="Wang L."/>
        </authorList>
    </citation>
    <scope>NUCLEOTIDE SEQUENCE [LARGE SCALE GENOMIC DNA]</scope>
    <source>
        <strain evidence="2">cv. PW_Plant_1</strain>
    </source>
</reference>
<evidence type="ECO:0000313" key="2">
    <source>
        <dbReference type="Proteomes" id="UP001162992"/>
    </source>
</evidence>
<organism evidence="1 2">
    <name type="scientific">Diphasiastrum complanatum</name>
    <name type="common">Issler's clubmoss</name>
    <name type="synonym">Lycopodium complanatum</name>
    <dbReference type="NCBI Taxonomy" id="34168"/>
    <lineage>
        <taxon>Eukaryota</taxon>
        <taxon>Viridiplantae</taxon>
        <taxon>Streptophyta</taxon>
        <taxon>Embryophyta</taxon>
        <taxon>Tracheophyta</taxon>
        <taxon>Lycopodiopsida</taxon>
        <taxon>Lycopodiales</taxon>
        <taxon>Lycopodiaceae</taxon>
        <taxon>Lycopodioideae</taxon>
        <taxon>Diphasiastrum</taxon>
    </lineage>
</organism>
<dbReference type="EMBL" id="CM055110">
    <property type="protein sequence ID" value="KAJ7521547.1"/>
    <property type="molecule type" value="Genomic_DNA"/>
</dbReference>
<comment type="caution">
    <text evidence="1">The sequence shown here is derived from an EMBL/GenBank/DDBJ whole genome shotgun (WGS) entry which is preliminary data.</text>
</comment>
<dbReference type="Proteomes" id="UP001162992">
    <property type="component" value="Chromosome 19"/>
</dbReference>
<gene>
    <name evidence="1" type="ORF">O6H91_19G059000</name>
</gene>
<name>A0ACC2AVI9_DIPCM</name>